<feature type="chain" id="PRO_5024896464" description="Secreted protein" evidence="1">
    <location>
        <begin position="29"/>
        <end position="67"/>
    </location>
</feature>
<keyword evidence="3" id="KW-1185">Reference proteome</keyword>
<evidence type="ECO:0008006" key="4">
    <source>
        <dbReference type="Google" id="ProtNLM"/>
    </source>
</evidence>
<keyword evidence="1" id="KW-0732">Signal</keyword>
<gene>
    <name evidence="2" type="ORF">FRZ00_18235</name>
</gene>
<dbReference type="RefSeq" id="WP_152264216.1">
    <property type="nucleotide sequence ID" value="NZ_VOKX01000033.1"/>
</dbReference>
<sequence length="67" mass="6607">MRRITATVFAALLTASLAGLTGTAAAMAAPTTVTGNQCMLGGGEVRVISPGLKVCVGGIFDGQRVVG</sequence>
<evidence type="ECO:0000256" key="1">
    <source>
        <dbReference type="SAM" id="SignalP"/>
    </source>
</evidence>
<dbReference type="EMBL" id="VOKX01000033">
    <property type="protein sequence ID" value="KAB7843283.1"/>
    <property type="molecule type" value="Genomic_DNA"/>
</dbReference>
<proteinExistence type="predicted"/>
<protein>
    <recommendedName>
        <fullName evidence="4">Secreted protein</fullName>
    </recommendedName>
</protein>
<accession>A0A5N5W649</accession>
<dbReference type="AlphaFoldDB" id="A0A5N5W649"/>
<evidence type="ECO:0000313" key="3">
    <source>
        <dbReference type="Proteomes" id="UP000327000"/>
    </source>
</evidence>
<reference evidence="2 3" key="1">
    <citation type="journal article" date="2019" name="Microb. Cell Fact.">
        <title>Exploring novel herbicidin analogues by transcriptional regulator overexpression and MS/MS molecular networking.</title>
        <authorList>
            <person name="Shi Y."/>
            <person name="Gu R."/>
            <person name="Li Y."/>
            <person name="Wang X."/>
            <person name="Ren W."/>
            <person name="Li X."/>
            <person name="Wang L."/>
            <person name="Xie Y."/>
            <person name="Hong B."/>
        </authorList>
    </citation>
    <scope>NUCLEOTIDE SEQUENCE [LARGE SCALE GENOMIC DNA]</scope>
    <source>
        <strain evidence="2 3">US-43</strain>
    </source>
</reference>
<name>A0A5N5W649_STRMB</name>
<dbReference type="OrthoDB" id="5198006at2"/>
<dbReference type="Proteomes" id="UP000327000">
    <property type="component" value="Unassembled WGS sequence"/>
</dbReference>
<organism evidence="2 3">
    <name type="scientific">Streptomyces mobaraensis</name>
    <name type="common">Streptoverticillium mobaraense</name>
    <dbReference type="NCBI Taxonomy" id="35621"/>
    <lineage>
        <taxon>Bacteria</taxon>
        <taxon>Bacillati</taxon>
        <taxon>Actinomycetota</taxon>
        <taxon>Actinomycetes</taxon>
        <taxon>Kitasatosporales</taxon>
        <taxon>Streptomycetaceae</taxon>
        <taxon>Streptomyces</taxon>
    </lineage>
</organism>
<evidence type="ECO:0000313" key="2">
    <source>
        <dbReference type="EMBL" id="KAB7843283.1"/>
    </source>
</evidence>
<feature type="signal peptide" evidence="1">
    <location>
        <begin position="1"/>
        <end position="28"/>
    </location>
</feature>
<comment type="caution">
    <text evidence="2">The sequence shown here is derived from an EMBL/GenBank/DDBJ whole genome shotgun (WGS) entry which is preliminary data.</text>
</comment>